<feature type="transmembrane region" description="Helical" evidence="10">
    <location>
        <begin position="196"/>
        <end position="215"/>
    </location>
</feature>
<dbReference type="PANTHER" id="PTHR11157">
    <property type="entry name" value="FATTY ACID ACYL TRANSFERASE-RELATED"/>
    <property type="match status" value="1"/>
</dbReference>
<dbReference type="GO" id="GO:0009922">
    <property type="term" value="F:fatty acid elongase activity"/>
    <property type="evidence" value="ECO:0007669"/>
    <property type="project" value="UniProtKB-EC"/>
</dbReference>
<dbReference type="OrthoDB" id="434092at2759"/>
<evidence type="ECO:0000256" key="4">
    <source>
        <dbReference type="ARBA" id="ARBA00022692"/>
    </source>
</evidence>
<dbReference type="PANTHER" id="PTHR11157:SF153">
    <property type="entry name" value="ELONGATION OF VERY LONG CHAIN FATTY ACIDS PROTEIN"/>
    <property type="match status" value="1"/>
</dbReference>
<sequence>MTSNNETSSYWDYLFTELADHRTSNWFLLKDPVPGLTILVTYLFFVLKWGPAYMKDRKPFDLRKVLIAYNFVQVICSSWLLYEALDGAWLHYSWKCQPVDFSETPEAMRVARGVYIYFLTKVTELLDTIFFVLRKNERQITFLHLYHHAGMMAISWGVAKYYPGGHGTFVGMINCFIQFCIAFIHNGQLLFYSCGYPRWSVVFTLPNSIFFYYLFADFYKKTYKGEVKGSNGMDKKVH</sequence>
<evidence type="ECO:0000313" key="12">
    <source>
        <dbReference type="Proteomes" id="UP001154078"/>
    </source>
</evidence>
<dbReference type="Proteomes" id="UP001154078">
    <property type="component" value="Chromosome 4"/>
</dbReference>
<keyword evidence="8 10" id="KW-0472">Membrane</keyword>
<evidence type="ECO:0000256" key="8">
    <source>
        <dbReference type="ARBA" id="ARBA00023136"/>
    </source>
</evidence>
<evidence type="ECO:0000256" key="7">
    <source>
        <dbReference type="ARBA" id="ARBA00023098"/>
    </source>
</evidence>
<dbReference type="GO" id="GO:0042761">
    <property type="term" value="P:very long-chain fatty acid biosynthetic process"/>
    <property type="evidence" value="ECO:0007669"/>
    <property type="project" value="TreeGrafter"/>
</dbReference>
<keyword evidence="3 10" id="KW-0808">Transferase</keyword>
<feature type="transmembrane region" description="Helical" evidence="10">
    <location>
        <begin position="114"/>
        <end position="133"/>
    </location>
</feature>
<proteinExistence type="inferred from homology"/>
<keyword evidence="4 10" id="KW-0812">Transmembrane</keyword>
<accession>A0A9P0B4G3</accession>
<gene>
    <name evidence="11" type="ORF">MELIAE_LOCUS6302</name>
</gene>
<evidence type="ECO:0000256" key="5">
    <source>
        <dbReference type="ARBA" id="ARBA00022832"/>
    </source>
</evidence>
<organism evidence="11 12">
    <name type="scientific">Brassicogethes aeneus</name>
    <name type="common">Rape pollen beetle</name>
    <name type="synonym">Meligethes aeneus</name>
    <dbReference type="NCBI Taxonomy" id="1431903"/>
    <lineage>
        <taxon>Eukaryota</taxon>
        <taxon>Metazoa</taxon>
        <taxon>Ecdysozoa</taxon>
        <taxon>Arthropoda</taxon>
        <taxon>Hexapoda</taxon>
        <taxon>Insecta</taxon>
        <taxon>Pterygota</taxon>
        <taxon>Neoptera</taxon>
        <taxon>Endopterygota</taxon>
        <taxon>Coleoptera</taxon>
        <taxon>Polyphaga</taxon>
        <taxon>Cucujiformia</taxon>
        <taxon>Nitidulidae</taxon>
        <taxon>Meligethinae</taxon>
        <taxon>Brassicogethes</taxon>
    </lineage>
</organism>
<dbReference type="InterPro" id="IPR002076">
    <property type="entry name" value="ELO_fam"/>
</dbReference>
<comment type="similarity">
    <text evidence="10">Belongs to the ELO family.</text>
</comment>
<keyword evidence="9 10" id="KW-0275">Fatty acid biosynthesis</keyword>
<feature type="transmembrane region" description="Helical" evidence="10">
    <location>
        <begin position="33"/>
        <end position="53"/>
    </location>
</feature>
<comment type="catalytic activity">
    <reaction evidence="10">
        <text>a very-long-chain acyl-CoA + malonyl-CoA + H(+) = a very-long-chain 3-oxoacyl-CoA + CO2 + CoA</text>
        <dbReference type="Rhea" id="RHEA:32727"/>
        <dbReference type="ChEBI" id="CHEBI:15378"/>
        <dbReference type="ChEBI" id="CHEBI:16526"/>
        <dbReference type="ChEBI" id="CHEBI:57287"/>
        <dbReference type="ChEBI" id="CHEBI:57384"/>
        <dbReference type="ChEBI" id="CHEBI:90725"/>
        <dbReference type="ChEBI" id="CHEBI:90736"/>
        <dbReference type="EC" id="2.3.1.199"/>
    </reaction>
</comment>
<name>A0A9P0B4G3_BRAAE</name>
<evidence type="ECO:0000313" key="11">
    <source>
        <dbReference type="EMBL" id="CAH0554790.1"/>
    </source>
</evidence>
<keyword evidence="7 10" id="KW-0443">Lipid metabolism</keyword>
<feature type="transmembrane region" description="Helical" evidence="10">
    <location>
        <begin position="65"/>
        <end position="82"/>
    </location>
</feature>
<feature type="transmembrane region" description="Helical" evidence="10">
    <location>
        <begin position="140"/>
        <end position="159"/>
    </location>
</feature>
<dbReference type="AlphaFoldDB" id="A0A9P0B4G3"/>
<evidence type="ECO:0000256" key="1">
    <source>
        <dbReference type="ARBA" id="ARBA00004141"/>
    </source>
</evidence>
<dbReference type="GO" id="GO:0005789">
    <property type="term" value="C:endoplasmic reticulum membrane"/>
    <property type="evidence" value="ECO:0007669"/>
    <property type="project" value="TreeGrafter"/>
</dbReference>
<evidence type="ECO:0000256" key="10">
    <source>
        <dbReference type="RuleBase" id="RU361115"/>
    </source>
</evidence>
<dbReference type="EMBL" id="OV121135">
    <property type="protein sequence ID" value="CAH0554790.1"/>
    <property type="molecule type" value="Genomic_DNA"/>
</dbReference>
<keyword evidence="6 10" id="KW-1133">Transmembrane helix</keyword>
<comment type="subcellular location">
    <subcellularLocation>
        <location evidence="1">Membrane</location>
        <topology evidence="1">Multi-pass membrane protein</topology>
    </subcellularLocation>
</comment>
<keyword evidence="2 10" id="KW-0444">Lipid biosynthesis</keyword>
<dbReference type="EC" id="2.3.1.199" evidence="10"/>
<feature type="transmembrane region" description="Helical" evidence="10">
    <location>
        <begin position="165"/>
        <end position="184"/>
    </location>
</feature>
<keyword evidence="5 10" id="KW-0276">Fatty acid metabolism</keyword>
<dbReference type="GO" id="GO:0034625">
    <property type="term" value="P:fatty acid elongation, monounsaturated fatty acid"/>
    <property type="evidence" value="ECO:0007669"/>
    <property type="project" value="TreeGrafter"/>
</dbReference>
<dbReference type="GO" id="GO:0019367">
    <property type="term" value="P:fatty acid elongation, saturated fatty acid"/>
    <property type="evidence" value="ECO:0007669"/>
    <property type="project" value="TreeGrafter"/>
</dbReference>
<evidence type="ECO:0000256" key="3">
    <source>
        <dbReference type="ARBA" id="ARBA00022679"/>
    </source>
</evidence>
<dbReference type="Pfam" id="PF01151">
    <property type="entry name" value="ELO"/>
    <property type="match status" value="1"/>
</dbReference>
<evidence type="ECO:0000256" key="9">
    <source>
        <dbReference type="ARBA" id="ARBA00023160"/>
    </source>
</evidence>
<evidence type="ECO:0000256" key="6">
    <source>
        <dbReference type="ARBA" id="ARBA00022989"/>
    </source>
</evidence>
<dbReference type="GO" id="GO:0034626">
    <property type="term" value="P:fatty acid elongation, polyunsaturated fatty acid"/>
    <property type="evidence" value="ECO:0007669"/>
    <property type="project" value="TreeGrafter"/>
</dbReference>
<reference evidence="11" key="1">
    <citation type="submission" date="2021-12" db="EMBL/GenBank/DDBJ databases">
        <authorList>
            <person name="King R."/>
        </authorList>
    </citation>
    <scope>NUCLEOTIDE SEQUENCE</scope>
</reference>
<keyword evidence="12" id="KW-1185">Reference proteome</keyword>
<dbReference type="GO" id="GO:0030148">
    <property type="term" value="P:sphingolipid biosynthetic process"/>
    <property type="evidence" value="ECO:0007669"/>
    <property type="project" value="TreeGrafter"/>
</dbReference>
<evidence type="ECO:0000256" key="2">
    <source>
        <dbReference type="ARBA" id="ARBA00022516"/>
    </source>
</evidence>
<protein>
    <recommendedName>
        <fullName evidence="10">Elongation of very long chain fatty acids protein</fullName>
        <ecNumber evidence="10">2.3.1.199</ecNumber>
    </recommendedName>
    <alternativeName>
        <fullName evidence="10">Very-long-chain 3-oxoacyl-CoA synthase</fullName>
    </alternativeName>
</protein>